<accession>A0AAD6ZKY1</accession>
<comment type="caution">
    <text evidence="1">The sequence shown here is derived from an EMBL/GenBank/DDBJ whole genome shotgun (WGS) entry which is preliminary data.</text>
</comment>
<evidence type="ECO:0000313" key="1">
    <source>
        <dbReference type="EMBL" id="KAJ7327877.1"/>
    </source>
</evidence>
<dbReference type="EMBL" id="JARIHO010000040">
    <property type="protein sequence ID" value="KAJ7327877.1"/>
    <property type="molecule type" value="Genomic_DNA"/>
</dbReference>
<evidence type="ECO:0000313" key="2">
    <source>
        <dbReference type="Proteomes" id="UP001218218"/>
    </source>
</evidence>
<dbReference type="AlphaFoldDB" id="A0AAD6ZKY1"/>
<dbReference type="Proteomes" id="UP001218218">
    <property type="component" value="Unassembled WGS sequence"/>
</dbReference>
<name>A0AAD6ZKY1_9AGAR</name>
<organism evidence="1 2">
    <name type="scientific">Mycena albidolilacea</name>
    <dbReference type="NCBI Taxonomy" id="1033008"/>
    <lineage>
        <taxon>Eukaryota</taxon>
        <taxon>Fungi</taxon>
        <taxon>Dikarya</taxon>
        <taxon>Basidiomycota</taxon>
        <taxon>Agaricomycotina</taxon>
        <taxon>Agaricomycetes</taxon>
        <taxon>Agaricomycetidae</taxon>
        <taxon>Agaricales</taxon>
        <taxon>Marasmiineae</taxon>
        <taxon>Mycenaceae</taxon>
        <taxon>Mycena</taxon>
    </lineage>
</organism>
<proteinExistence type="predicted"/>
<keyword evidence="2" id="KW-1185">Reference proteome</keyword>
<reference evidence="1" key="1">
    <citation type="submission" date="2023-03" db="EMBL/GenBank/DDBJ databases">
        <title>Massive genome expansion in bonnet fungi (Mycena s.s.) driven by repeated elements and novel gene families across ecological guilds.</title>
        <authorList>
            <consortium name="Lawrence Berkeley National Laboratory"/>
            <person name="Harder C.B."/>
            <person name="Miyauchi S."/>
            <person name="Viragh M."/>
            <person name="Kuo A."/>
            <person name="Thoen E."/>
            <person name="Andreopoulos B."/>
            <person name="Lu D."/>
            <person name="Skrede I."/>
            <person name="Drula E."/>
            <person name="Henrissat B."/>
            <person name="Morin E."/>
            <person name="Kohler A."/>
            <person name="Barry K."/>
            <person name="LaButti K."/>
            <person name="Morin E."/>
            <person name="Salamov A."/>
            <person name="Lipzen A."/>
            <person name="Mereny Z."/>
            <person name="Hegedus B."/>
            <person name="Baldrian P."/>
            <person name="Stursova M."/>
            <person name="Weitz H."/>
            <person name="Taylor A."/>
            <person name="Grigoriev I.V."/>
            <person name="Nagy L.G."/>
            <person name="Martin F."/>
            <person name="Kauserud H."/>
        </authorList>
    </citation>
    <scope>NUCLEOTIDE SEQUENCE</scope>
    <source>
        <strain evidence="1">CBHHK002</strain>
    </source>
</reference>
<gene>
    <name evidence="1" type="ORF">DFH08DRAFT_884134</name>
</gene>
<protein>
    <submittedName>
        <fullName evidence="1">Uncharacterized protein</fullName>
    </submittedName>
</protein>
<sequence length="164" mass="17848">MCSGIFSRRVTKYASRSRTAMGERKGCEDVGWATRVTKLCHQRAVVTIQKERTSASLALLSASLTLLSVIIRRISTFRLLNAIFVLKQWIQDFWGSDSSSGSVTATLIDRSSMYSSKLGPESNSCSMCQMSIWPYAIAHSISCDNVFSHVGPNAPSSGVVGSTV</sequence>